<dbReference type="AlphaFoldDB" id="A0AAD2FN65"/>
<keyword evidence="3" id="KW-1185">Reference proteome</keyword>
<gene>
    <name evidence="2" type="ORF">CYCCA115_LOCUS10877</name>
</gene>
<accession>A0AAD2FN65</accession>
<keyword evidence="1" id="KW-1133">Transmembrane helix</keyword>
<feature type="transmembrane region" description="Helical" evidence="1">
    <location>
        <begin position="44"/>
        <end position="67"/>
    </location>
</feature>
<dbReference type="EMBL" id="CAKOGP040001716">
    <property type="protein sequence ID" value="CAJ1946871.1"/>
    <property type="molecule type" value="Genomic_DNA"/>
</dbReference>
<evidence type="ECO:0000313" key="2">
    <source>
        <dbReference type="EMBL" id="CAJ1946871.1"/>
    </source>
</evidence>
<proteinExistence type="predicted"/>
<reference evidence="2" key="1">
    <citation type="submission" date="2023-08" db="EMBL/GenBank/DDBJ databases">
        <authorList>
            <person name="Audoor S."/>
            <person name="Bilcke G."/>
        </authorList>
    </citation>
    <scope>NUCLEOTIDE SEQUENCE</scope>
</reference>
<organism evidence="2 3">
    <name type="scientific">Cylindrotheca closterium</name>
    <dbReference type="NCBI Taxonomy" id="2856"/>
    <lineage>
        <taxon>Eukaryota</taxon>
        <taxon>Sar</taxon>
        <taxon>Stramenopiles</taxon>
        <taxon>Ochrophyta</taxon>
        <taxon>Bacillariophyta</taxon>
        <taxon>Bacillariophyceae</taxon>
        <taxon>Bacillariophycidae</taxon>
        <taxon>Bacillariales</taxon>
        <taxon>Bacillariaceae</taxon>
        <taxon>Cylindrotheca</taxon>
    </lineage>
</organism>
<keyword evidence="1" id="KW-0472">Membrane</keyword>
<dbReference type="Proteomes" id="UP001295423">
    <property type="component" value="Unassembled WGS sequence"/>
</dbReference>
<evidence type="ECO:0000256" key="1">
    <source>
        <dbReference type="SAM" id="Phobius"/>
    </source>
</evidence>
<comment type="caution">
    <text evidence="2">The sequence shown here is derived from an EMBL/GenBank/DDBJ whole genome shotgun (WGS) entry which is preliminary data.</text>
</comment>
<keyword evidence="1" id="KW-0812">Transmembrane</keyword>
<sequence length="78" mass="8869">MKCIPRRSLSSSAATEAKYESAQTTLQLAVMQRKYQFLHHLEPMWQSIAFCSFVFFLFISLFGKALIDPMTAHAIPSV</sequence>
<protein>
    <submittedName>
        <fullName evidence="2">Uncharacterized protein</fullName>
    </submittedName>
</protein>
<evidence type="ECO:0000313" key="3">
    <source>
        <dbReference type="Proteomes" id="UP001295423"/>
    </source>
</evidence>
<name>A0AAD2FN65_9STRA</name>